<dbReference type="Proteomes" id="UP001066276">
    <property type="component" value="Chromosome 11"/>
</dbReference>
<dbReference type="AlphaFoldDB" id="A0AAV7L7A9"/>
<gene>
    <name evidence="1" type="ORF">NDU88_000173</name>
</gene>
<evidence type="ECO:0000313" key="1">
    <source>
        <dbReference type="EMBL" id="KAJ1086978.1"/>
    </source>
</evidence>
<name>A0AAV7L7A9_PLEWA</name>
<dbReference type="EMBL" id="JANPWB010000015">
    <property type="protein sequence ID" value="KAJ1086978.1"/>
    <property type="molecule type" value="Genomic_DNA"/>
</dbReference>
<evidence type="ECO:0000313" key="2">
    <source>
        <dbReference type="Proteomes" id="UP001066276"/>
    </source>
</evidence>
<reference evidence="1" key="1">
    <citation type="journal article" date="2022" name="bioRxiv">
        <title>Sequencing and chromosome-scale assembly of the giantPleurodeles waltlgenome.</title>
        <authorList>
            <person name="Brown T."/>
            <person name="Elewa A."/>
            <person name="Iarovenko S."/>
            <person name="Subramanian E."/>
            <person name="Araus A.J."/>
            <person name="Petzold A."/>
            <person name="Susuki M."/>
            <person name="Suzuki K.-i.T."/>
            <person name="Hayashi T."/>
            <person name="Toyoda A."/>
            <person name="Oliveira C."/>
            <person name="Osipova E."/>
            <person name="Leigh N.D."/>
            <person name="Simon A."/>
            <person name="Yun M.H."/>
        </authorList>
    </citation>
    <scope>NUCLEOTIDE SEQUENCE</scope>
    <source>
        <strain evidence="1">20211129_DDA</strain>
        <tissue evidence="1">Liver</tissue>
    </source>
</reference>
<proteinExistence type="predicted"/>
<keyword evidence="2" id="KW-1185">Reference proteome</keyword>
<accession>A0AAV7L7A9</accession>
<comment type="caution">
    <text evidence="1">The sequence shown here is derived from an EMBL/GenBank/DDBJ whole genome shotgun (WGS) entry which is preliminary data.</text>
</comment>
<protein>
    <submittedName>
        <fullName evidence="1">Uncharacterized protein</fullName>
    </submittedName>
</protein>
<organism evidence="1 2">
    <name type="scientific">Pleurodeles waltl</name>
    <name type="common">Iberian ribbed newt</name>
    <dbReference type="NCBI Taxonomy" id="8319"/>
    <lineage>
        <taxon>Eukaryota</taxon>
        <taxon>Metazoa</taxon>
        <taxon>Chordata</taxon>
        <taxon>Craniata</taxon>
        <taxon>Vertebrata</taxon>
        <taxon>Euteleostomi</taxon>
        <taxon>Amphibia</taxon>
        <taxon>Batrachia</taxon>
        <taxon>Caudata</taxon>
        <taxon>Salamandroidea</taxon>
        <taxon>Salamandridae</taxon>
        <taxon>Pleurodelinae</taxon>
        <taxon>Pleurodeles</taxon>
    </lineage>
</organism>
<sequence length="155" mass="16302">MRLWCARGSRVEWSEGPLLLAGGTCSGGLQEPRTGLFLPPVPGWEDVGTWGTSGAGASVRPVMAPSGTDKYDAISGLRAALGAGTWSEGAPELSTKTCCASHGRKPVRAARHPVPGLAQSERCPWLRRVPLAEGYKPAVVLGMQWHECLGGTSHT</sequence>